<evidence type="ECO:0000256" key="4">
    <source>
        <dbReference type="ARBA" id="ARBA00023242"/>
    </source>
</evidence>
<dbReference type="InterPro" id="IPR021827">
    <property type="entry name" value="Nup186/Nup192/Nup205"/>
</dbReference>
<dbReference type="GO" id="GO:0044611">
    <property type="term" value="C:nuclear pore inner ring"/>
    <property type="evidence" value="ECO:0007669"/>
    <property type="project" value="TreeGrafter"/>
</dbReference>
<keyword evidence="5" id="KW-1185">Reference proteome</keyword>
<evidence type="ECO:0000256" key="1">
    <source>
        <dbReference type="ARBA" id="ARBA00004123"/>
    </source>
</evidence>
<dbReference type="PANTHER" id="PTHR31344:SF0">
    <property type="entry name" value="NUCLEAR PORE COMPLEX PROTEIN NUP205"/>
    <property type="match status" value="1"/>
</dbReference>
<sequence>MWITARSLYHQLSRVLTELDNEPLSEELVKNLRDNIQHIKNPLTNKPKNASQRALCEPGKTVVLSNGQKFSPDRVISDEAKILSDLFDINEVDAVGLILTGELQTRNYNTLPRGLCAVLCYYEAHRHFILVLKMLLRLKTVSDDMMPTILVEFVDSLLKDKELFKRILFVLQNFNVKSEFEKLQKPNVNGLGTPEHQRALAECIEDIEKSCYEILCIFSHNAPIELHAEILEFISKIH</sequence>
<keyword evidence="3" id="KW-0813">Transport</keyword>
<evidence type="ECO:0000256" key="2">
    <source>
        <dbReference type="ARBA" id="ARBA00005892"/>
    </source>
</evidence>
<keyword evidence="4" id="KW-0539">Nucleus</keyword>
<name>A0A914XWP2_9BILA</name>
<evidence type="ECO:0000313" key="5">
    <source>
        <dbReference type="Proteomes" id="UP000887577"/>
    </source>
</evidence>
<accession>A0A914XWP2</accession>
<dbReference type="PANTHER" id="PTHR31344">
    <property type="entry name" value="NUCLEAR PORE COMPLEX PROTEIN NUP205"/>
    <property type="match status" value="1"/>
</dbReference>
<dbReference type="GO" id="GO:0017056">
    <property type="term" value="F:structural constituent of nuclear pore"/>
    <property type="evidence" value="ECO:0007669"/>
    <property type="project" value="TreeGrafter"/>
</dbReference>
<organism evidence="5 6">
    <name type="scientific">Panagrolaimus superbus</name>
    <dbReference type="NCBI Taxonomy" id="310955"/>
    <lineage>
        <taxon>Eukaryota</taxon>
        <taxon>Metazoa</taxon>
        <taxon>Ecdysozoa</taxon>
        <taxon>Nematoda</taxon>
        <taxon>Chromadorea</taxon>
        <taxon>Rhabditida</taxon>
        <taxon>Tylenchina</taxon>
        <taxon>Panagrolaimomorpha</taxon>
        <taxon>Panagrolaimoidea</taxon>
        <taxon>Panagrolaimidae</taxon>
        <taxon>Panagrolaimus</taxon>
    </lineage>
</organism>
<evidence type="ECO:0000256" key="3">
    <source>
        <dbReference type="ARBA" id="ARBA00022448"/>
    </source>
</evidence>
<comment type="subcellular location">
    <subcellularLocation>
        <location evidence="1">Nucleus</location>
    </subcellularLocation>
</comment>
<reference evidence="6" key="1">
    <citation type="submission" date="2022-11" db="UniProtKB">
        <authorList>
            <consortium name="WormBaseParasite"/>
        </authorList>
    </citation>
    <scope>IDENTIFICATION</scope>
</reference>
<protein>
    <submittedName>
        <fullName evidence="6">Uncharacterized protein</fullName>
    </submittedName>
</protein>
<dbReference type="Pfam" id="PF11894">
    <property type="entry name" value="Nup192"/>
    <property type="match status" value="1"/>
</dbReference>
<dbReference type="Proteomes" id="UP000887577">
    <property type="component" value="Unplaced"/>
</dbReference>
<evidence type="ECO:0000313" key="6">
    <source>
        <dbReference type="WBParaSite" id="PSU_v2.g10184.t1"/>
    </source>
</evidence>
<dbReference type="WBParaSite" id="PSU_v2.g10184.t1">
    <property type="protein sequence ID" value="PSU_v2.g10184.t1"/>
    <property type="gene ID" value="PSU_v2.g10184"/>
</dbReference>
<dbReference type="GO" id="GO:0006999">
    <property type="term" value="P:nuclear pore organization"/>
    <property type="evidence" value="ECO:0007669"/>
    <property type="project" value="TreeGrafter"/>
</dbReference>
<proteinExistence type="inferred from homology"/>
<comment type="similarity">
    <text evidence="2">Belongs to the NUP186/NUP192/NUP205 family.</text>
</comment>
<dbReference type="AlphaFoldDB" id="A0A914XWP2"/>